<gene>
    <name evidence="3" type="ORF">SEMRO_1550_G281680.1</name>
</gene>
<dbReference type="Gene3D" id="3.60.15.10">
    <property type="entry name" value="Ribonuclease Z/Hydroxyacylglutathione hydrolase-like"/>
    <property type="match status" value="1"/>
</dbReference>
<evidence type="ECO:0000313" key="4">
    <source>
        <dbReference type="Proteomes" id="UP001153069"/>
    </source>
</evidence>
<dbReference type="PANTHER" id="PTHR43102">
    <property type="entry name" value="SLR1143 PROTEIN"/>
    <property type="match status" value="1"/>
</dbReference>
<dbReference type="Gene3D" id="3.30.450.40">
    <property type="match status" value="1"/>
</dbReference>
<dbReference type="InterPro" id="IPR036866">
    <property type="entry name" value="RibonucZ/Hydroxyglut_hydro"/>
</dbReference>
<dbReference type="InterPro" id="IPR001279">
    <property type="entry name" value="Metallo-B-lactamas"/>
</dbReference>
<dbReference type="InterPro" id="IPR003018">
    <property type="entry name" value="GAF"/>
</dbReference>
<sequence length="685" mass="76137">MKLNIFGSRGSIARSHKDLIRYGGNTSCVEVETDSTRVVLDMGSGAYDLGQKLVKLGAGALKDQHVLLSHCHWDHIQGFPFFAPLFVPGSEWNIYAPGGFSSSLKDKLSSQMSHDFFPLTIEQLNAEINYHDLKEGQLDLGEDIRVTTQYINHTVLTLGYRLECKKTGASMAYITDHEMYNHALAHGYQRSPDGSKSPDDRHADFFAGVDVLIHDTQYVASEYAKTEGYGHSTVEYVVDMAMAVGVRKLALFHHDPQRTDDQVDEILAMARARVAKAGGTLEVIAAADFSTIEIAPRPERLQALVTCNKSSSWTEATKPNILPEKPTASSSSSALTTFVEGSMHQVVISHSQLDLFQDLESDGLAVNHIPKGRPFLQSFRHAKPALIVVRCQDATDDYVFKNCQRLRQCYGNWGKEVPYIVVVANQECLDHLRPKGERAGVTDWVVEPFSPAYIRTRIRMGIARNPCKWKPPIKPCNERARLNALQSLQILDSKNTEERFDRITKMCATVFGVPLVFVSLVDENRQWFKSAQWLCPMPPGPTPSETPREVSFCGHTILQKDLLVIPDATQDDRFADNPFVADGLKVRFYAGCPLALPNVHDGGDATYNIGTLCIIDMRPRDLDDGQQNLLRDFGEMIKNEIMTHTLSMASSSATSHKVRRASSIKPVEASAVATVPHSQHPARST</sequence>
<comment type="caution">
    <text evidence="3">The sequence shown here is derived from an EMBL/GenBank/DDBJ whole genome shotgun (WGS) entry which is preliminary data.</text>
</comment>
<organism evidence="3 4">
    <name type="scientific">Seminavis robusta</name>
    <dbReference type="NCBI Taxonomy" id="568900"/>
    <lineage>
        <taxon>Eukaryota</taxon>
        <taxon>Sar</taxon>
        <taxon>Stramenopiles</taxon>
        <taxon>Ochrophyta</taxon>
        <taxon>Bacillariophyta</taxon>
        <taxon>Bacillariophyceae</taxon>
        <taxon>Bacillariophycidae</taxon>
        <taxon>Naviculales</taxon>
        <taxon>Naviculaceae</taxon>
        <taxon>Seminavis</taxon>
    </lineage>
</organism>
<feature type="domain" description="GAF" evidence="1">
    <location>
        <begin position="495"/>
        <end position="651"/>
    </location>
</feature>
<dbReference type="CDD" id="cd07715">
    <property type="entry name" value="TaR3-like_MBL-fold"/>
    <property type="match status" value="1"/>
</dbReference>
<dbReference type="PANTHER" id="PTHR43102:SF2">
    <property type="entry name" value="GAF DOMAIN-CONTAINING PROTEIN"/>
    <property type="match status" value="1"/>
</dbReference>
<feature type="domain" description="Metallo-beta-lactamase" evidence="2">
    <location>
        <begin position="25"/>
        <end position="209"/>
    </location>
</feature>
<dbReference type="OrthoDB" id="303614at2759"/>
<dbReference type="Pfam" id="PF01590">
    <property type="entry name" value="GAF"/>
    <property type="match status" value="1"/>
</dbReference>
<reference evidence="3" key="1">
    <citation type="submission" date="2020-06" db="EMBL/GenBank/DDBJ databases">
        <authorList>
            <consortium name="Plant Systems Biology data submission"/>
        </authorList>
    </citation>
    <scope>NUCLEOTIDE SEQUENCE</scope>
    <source>
        <strain evidence="3">D6</strain>
    </source>
</reference>
<dbReference type="AlphaFoldDB" id="A0A9N8ETR8"/>
<name>A0A9N8ETR8_9STRA</name>
<accession>A0A9N8ETR8</accession>
<dbReference type="SUPFAM" id="SSF56281">
    <property type="entry name" value="Metallo-hydrolase/oxidoreductase"/>
    <property type="match status" value="1"/>
</dbReference>
<evidence type="ECO:0000259" key="2">
    <source>
        <dbReference type="SMART" id="SM00849"/>
    </source>
</evidence>
<protein>
    <submittedName>
        <fullName evidence="3">Ribonuclease Z</fullName>
    </submittedName>
</protein>
<dbReference type="InterPro" id="IPR029016">
    <property type="entry name" value="GAF-like_dom_sf"/>
</dbReference>
<dbReference type="SMART" id="SM00849">
    <property type="entry name" value="Lactamase_B"/>
    <property type="match status" value="1"/>
</dbReference>
<evidence type="ECO:0000259" key="1">
    <source>
        <dbReference type="SMART" id="SM00065"/>
    </source>
</evidence>
<keyword evidence="4" id="KW-1185">Reference proteome</keyword>
<dbReference type="Proteomes" id="UP001153069">
    <property type="component" value="Unassembled WGS sequence"/>
</dbReference>
<dbReference type="SUPFAM" id="SSF55781">
    <property type="entry name" value="GAF domain-like"/>
    <property type="match status" value="1"/>
</dbReference>
<dbReference type="SMART" id="SM00065">
    <property type="entry name" value="GAF"/>
    <property type="match status" value="1"/>
</dbReference>
<dbReference type="Pfam" id="PF12706">
    <property type="entry name" value="Lactamase_B_2"/>
    <property type="match status" value="1"/>
</dbReference>
<dbReference type="EMBL" id="CAICTM010001548">
    <property type="protein sequence ID" value="CAB9524540.1"/>
    <property type="molecule type" value="Genomic_DNA"/>
</dbReference>
<evidence type="ECO:0000313" key="3">
    <source>
        <dbReference type="EMBL" id="CAB9524540.1"/>
    </source>
</evidence>
<proteinExistence type="predicted"/>